<dbReference type="GO" id="GO:0003677">
    <property type="term" value="F:DNA binding"/>
    <property type="evidence" value="ECO:0007669"/>
    <property type="project" value="TreeGrafter"/>
</dbReference>
<evidence type="ECO:0000256" key="5">
    <source>
        <dbReference type="ARBA" id="ARBA00022737"/>
    </source>
</evidence>
<dbReference type="Gene3D" id="2.130.10.10">
    <property type="entry name" value="YVTN repeat-like/Quinoprotein amine dehydrogenase"/>
    <property type="match status" value="1"/>
</dbReference>
<feature type="compositionally biased region" description="Basic residues" evidence="7">
    <location>
        <begin position="43"/>
        <end position="53"/>
    </location>
</feature>
<reference evidence="8 9" key="1">
    <citation type="submission" date="2019-09" db="EMBL/GenBank/DDBJ databases">
        <title>Bird 10,000 Genomes (B10K) Project - Family phase.</title>
        <authorList>
            <person name="Zhang G."/>
        </authorList>
    </citation>
    <scope>NUCLEOTIDE SEQUENCE [LARGE SCALE GENOMIC DNA]</scope>
    <source>
        <strain evidence="8">B10K-DU-002-36</strain>
        <tissue evidence="8">Muscle</tissue>
    </source>
</reference>
<dbReference type="GO" id="GO:2000001">
    <property type="term" value="P:regulation of DNA damage checkpoint"/>
    <property type="evidence" value="ECO:0007669"/>
    <property type="project" value="TreeGrafter"/>
</dbReference>
<dbReference type="AlphaFoldDB" id="A0A7L1IKY6"/>
<sequence>DGSPQLSAYERKRLKNITENAKFFAALKLHEVSARLHQIATKRQSHATKRAKPKKAEDETVRRRSMRLQRVEPSGIPMPEMPAQPEAEEYPQVPAGPLPMIPEDQMENSKLTEELLATWMSISEVLLVTITNILMILSRYQGSLNSMGLSEDNVKKVVKYRVCSMAIHPSESIIFVAAGDKTGQIGLWNVTCKSEEGAHVFIPHSSSVTCMHFSPCNPAHLLSLSTESLRCGDVTRAVFDEICRSEEGDLSSFDFLEDNASTAVVGYWDGGVAVVDRRTPGTSSELSADIGFKRTRTVHVHPVNKQYFIAAGSADVCVYDVRYLKSNGNKPVSSLKGHTKSVASAYFSPVTGNRVVTVCADDRLRCFSRKGLPFLTRVFYCVLGSMTPPLCHRASQFSVPSVWDPKQEDCFVVGSMARPRQIEVFQDTGKLLHSFYNLDCLSSVCSINVVHPTKNILVGGNSSGRLHVF</sequence>
<name>A0A7L1IKY6_SMUAF</name>
<comment type="function">
    <text evidence="1 6">Specifically binds 5-hydroxymethylcytosine (5hmC), suggesting that it acts as a specific reader of 5hmC.</text>
</comment>
<feature type="non-terminal residue" evidence="8">
    <location>
        <position position="1"/>
    </location>
</feature>
<evidence type="ECO:0000313" key="9">
    <source>
        <dbReference type="Proteomes" id="UP000525158"/>
    </source>
</evidence>
<evidence type="ECO:0000256" key="3">
    <source>
        <dbReference type="ARBA" id="ARBA00021234"/>
    </source>
</evidence>
<evidence type="ECO:0000313" key="8">
    <source>
        <dbReference type="EMBL" id="NXN39077.1"/>
    </source>
</evidence>
<comment type="caution">
    <text evidence="8">The sequence shown here is derived from an EMBL/GenBank/DDBJ whole genome shotgun (WGS) entry which is preliminary data.</text>
</comment>
<dbReference type="PANTHER" id="PTHR14773:SF0">
    <property type="entry name" value="WD REPEAT-CONTAINING PROTEIN 76"/>
    <property type="match status" value="1"/>
</dbReference>
<dbReference type="PANTHER" id="PTHR14773">
    <property type="entry name" value="WD REPEAT-CONTAINING PROTEIN 76"/>
    <property type="match status" value="1"/>
</dbReference>
<dbReference type="FunFam" id="2.130.10.10:FF:000180">
    <property type="entry name" value="WD repeat-containing protein 76"/>
    <property type="match status" value="1"/>
</dbReference>
<dbReference type="GO" id="GO:0005634">
    <property type="term" value="C:nucleus"/>
    <property type="evidence" value="ECO:0007669"/>
    <property type="project" value="TreeGrafter"/>
</dbReference>
<evidence type="ECO:0000256" key="2">
    <source>
        <dbReference type="ARBA" id="ARBA00005434"/>
    </source>
</evidence>
<evidence type="ECO:0000256" key="7">
    <source>
        <dbReference type="SAM" id="MobiDB-lite"/>
    </source>
</evidence>
<keyword evidence="9" id="KW-1185">Reference proteome</keyword>
<dbReference type="InterPro" id="IPR015943">
    <property type="entry name" value="WD40/YVTN_repeat-like_dom_sf"/>
</dbReference>
<dbReference type="InterPro" id="IPR001680">
    <property type="entry name" value="WD40_rpt"/>
</dbReference>
<dbReference type="Proteomes" id="UP000525158">
    <property type="component" value="Unassembled WGS sequence"/>
</dbReference>
<evidence type="ECO:0000256" key="1">
    <source>
        <dbReference type="ARBA" id="ARBA00002530"/>
    </source>
</evidence>
<accession>A0A7L1IKY6</accession>
<dbReference type="InterPro" id="IPR050853">
    <property type="entry name" value="WD_repeat_DNA-damage-binding"/>
</dbReference>
<evidence type="ECO:0000256" key="6">
    <source>
        <dbReference type="RuleBase" id="RU365004"/>
    </source>
</evidence>
<dbReference type="EMBL" id="VXBO01005136">
    <property type="protein sequence ID" value="NXN39077.1"/>
    <property type="molecule type" value="Genomic_DNA"/>
</dbReference>
<protein>
    <recommendedName>
        <fullName evidence="3 6">WD repeat-containing protein 76</fullName>
    </recommendedName>
</protein>
<dbReference type="SMART" id="SM00320">
    <property type="entry name" value="WD40"/>
    <property type="match status" value="5"/>
</dbReference>
<dbReference type="Pfam" id="PF00400">
    <property type="entry name" value="WD40"/>
    <property type="match status" value="1"/>
</dbReference>
<evidence type="ECO:0000256" key="4">
    <source>
        <dbReference type="ARBA" id="ARBA00022574"/>
    </source>
</evidence>
<comment type="subunit">
    <text evidence="6">Interacts with CUL4A and/or CUL4B.</text>
</comment>
<feature type="non-terminal residue" evidence="8">
    <location>
        <position position="469"/>
    </location>
</feature>
<dbReference type="SUPFAM" id="SSF50978">
    <property type="entry name" value="WD40 repeat-like"/>
    <property type="match status" value="1"/>
</dbReference>
<proteinExistence type="inferred from homology"/>
<comment type="similarity">
    <text evidence="2 6">Belongs to the WD repeat DDB2/WDR76 family.</text>
</comment>
<keyword evidence="4 6" id="KW-0853">WD repeat</keyword>
<keyword evidence="5" id="KW-0677">Repeat</keyword>
<gene>
    <name evidence="8" type="primary">Wdr76</name>
    <name evidence="8" type="ORF">RHIAFR_R03012</name>
</gene>
<organism evidence="8 9">
    <name type="scientific">Smutsornis africanus</name>
    <name type="common">Double-banded courser</name>
    <name type="synonym">Rhinoptilus africanus</name>
    <dbReference type="NCBI Taxonomy" id="240209"/>
    <lineage>
        <taxon>Eukaryota</taxon>
        <taxon>Metazoa</taxon>
        <taxon>Chordata</taxon>
        <taxon>Craniata</taxon>
        <taxon>Vertebrata</taxon>
        <taxon>Euteleostomi</taxon>
        <taxon>Archelosauria</taxon>
        <taxon>Archosauria</taxon>
        <taxon>Dinosauria</taxon>
        <taxon>Saurischia</taxon>
        <taxon>Theropoda</taxon>
        <taxon>Coelurosauria</taxon>
        <taxon>Aves</taxon>
        <taxon>Neognathae</taxon>
        <taxon>Neoaves</taxon>
        <taxon>Charadriiformes</taxon>
        <taxon>Glareolidae</taxon>
        <taxon>Rhinoptilus</taxon>
    </lineage>
</organism>
<feature type="region of interest" description="Disordered" evidence="7">
    <location>
        <begin position="39"/>
        <end position="65"/>
    </location>
</feature>
<dbReference type="InterPro" id="IPR036322">
    <property type="entry name" value="WD40_repeat_dom_sf"/>
</dbReference>